<dbReference type="InterPro" id="IPR014710">
    <property type="entry name" value="RmlC-like_jellyroll"/>
</dbReference>
<dbReference type="EMBL" id="NASZ01000023">
    <property type="protein sequence ID" value="MBD0726209.1"/>
    <property type="molecule type" value="Genomic_DNA"/>
</dbReference>
<dbReference type="RefSeq" id="WP_055092756.1">
    <property type="nucleotide sequence ID" value="NZ_NASZ01000023.1"/>
</dbReference>
<proteinExistence type="predicted"/>
<evidence type="ECO:0000313" key="2">
    <source>
        <dbReference type="Proteomes" id="UP000661715"/>
    </source>
</evidence>
<dbReference type="SUPFAM" id="SSF51206">
    <property type="entry name" value="cAMP-binding domain-like"/>
    <property type="match status" value="1"/>
</dbReference>
<reference evidence="1 2" key="1">
    <citation type="journal article" date="2020" name="Microbiol. Res.">
        <title>Flavobacterium pokkalii sp. nov., a novel plant growth promoting native rhizobacteria isolated from pokkali rice grown in coastal saline affected agricultural regions of southern India, Kerala.</title>
        <authorList>
            <person name="Menon R.R."/>
            <person name="Kumari S."/>
            <person name="Viver T."/>
            <person name="Rameshkumar N."/>
        </authorList>
    </citation>
    <scope>NUCLEOTIDE SEQUENCE [LARGE SCALE GENOMIC DNA]</scope>
    <source>
        <strain evidence="1 2">L1I52</strain>
    </source>
</reference>
<sequence>MEAAFTAITIAHTKLCPSLTEAELDFLKTGLTISEFKPKQFYLEANTVQKAIGFVFSGLVRSYYVDENGNEKTVNFISENKYATHYTSFVKQAPSKYHFQCIEPTIMVNLPYEHIQEGYKKFPNVERYGRLIAEAILHMQQKRIESFLFENAETRYLNFIKENPELFNRVSISDLSSYLGIERQSLTRIRKKIAQNTF</sequence>
<gene>
    <name evidence="1" type="ORF">B6A10_13595</name>
</gene>
<dbReference type="InterPro" id="IPR018490">
    <property type="entry name" value="cNMP-bd_dom_sf"/>
</dbReference>
<keyword evidence="2" id="KW-1185">Reference proteome</keyword>
<accession>A0ABR7UTH2</accession>
<comment type="caution">
    <text evidence="1">The sequence shown here is derived from an EMBL/GenBank/DDBJ whole genome shotgun (WGS) entry which is preliminary data.</text>
</comment>
<protein>
    <submittedName>
        <fullName evidence="1">cAMP-binding protein</fullName>
    </submittedName>
</protein>
<evidence type="ECO:0000313" key="1">
    <source>
        <dbReference type="EMBL" id="MBD0726209.1"/>
    </source>
</evidence>
<name>A0ABR7UTH2_9FLAO</name>
<dbReference type="Proteomes" id="UP000661715">
    <property type="component" value="Unassembled WGS sequence"/>
</dbReference>
<organism evidence="1 2">
    <name type="scientific">Flavobacterium pokkalii</name>
    <dbReference type="NCBI Taxonomy" id="1940408"/>
    <lineage>
        <taxon>Bacteria</taxon>
        <taxon>Pseudomonadati</taxon>
        <taxon>Bacteroidota</taxon>
        <taxon>Flavobacteriia</taxon>
        <taxon>Flavobacteriales</taxon>
        <taxon>Flavobacteriaceae</taxon>
        <taxon>Flavobacterium</taxon>
    </lineage>
</organism>
<dbReference type="Gene3D" id="2.60.120.10">
    <property type="entry name" value="Jelly Rolls"/>
    <property type="match status" value="1"/>
</dbReference>